<evidence type="ECO:0000313" key="5">
    <source>
        <dbReference type="Proteomes" id="UP000001611"/>
    </source>
</evidence>
<dbReference type="GO" id="GO:0003723">
    <property type="term" value="F:RNA binding"/>
    <property type="evidence" value="ECO:0007669"/>
    <property type="project" value="UniProtKB-KW"/>
</dbReference>
<dbReference type="RefSeq" id="XP_009655407.1">
    <property type="nucleotide sequence ID" value="XM_009657112.1"/>
</dbReference>
<feature type="compositionally biased region" description="Polar residues" evidence="2">
    <location>
        <begin position="261"/>
        <end position="270"/>
    </location>
</feature>
<dbReference type="KEGG" id="vda:VDAG_03247"/>
<reference evidence="4 5" key="1">
    <citation type="submission" date="2008-03" db="EMBL/GenBank/DDBJ databases">
        <title>The Genome Sequence of Verticillium dahliae VdLs.17.</title>
        <authorList>
            <consortium name="The Broad Institute Genome Sequencing Platform"/>
            <person name="Ma L.-J.J."/>
            <person name="Klosterman S.J."/>
            <person name="Subbarao K."/>
            <person name="Dobinson K."/>
            <person name="Veronese P."/>
            <person name="Kang S."/>
            <person name="Gold S.E."/>
            <person name="Young S."/>
            <person name="Jaffe D."/>
            <person name="Gnerre S."/>
            <person name="Berlin A."/>
            <person name="Heiman D."/>
            <person name="Hepburn T."/>
            <person name="Sykes S."/>
            <person name="Alvarado L."/>
            <person name="Kodira C.D."/>
            <person name="Lander E."/>
            <person name="Galagan J."/>
            <person name="Nusbaum C."/>
            <person name="Birren B."/>
        </authorList>
    </citation>
    <scope>NUCLEOTIDE SEQUENCE [LARGE SCALE GENOMIC DNA]</scope>
    <source>
        <strain evidence="5">VdLs.17 / ATCC MYA-4575 / FGSC 10137</strain>
    </source>
</reference>
<evidence type="ECO:0000256" key="1">
    <source>
        <dbReference type="RuleBase" id="RU363098"/>
    </source>
</evidence>
<keyword evidence="1" id="KW-0548">Nucleotidyltransferase</keyword>
<dbReference type="HOGENOM" id="CLU_002322_1_1_1"/>
<dbReference type="EC" id="2.7.7.48" evidence="1"/>
<keyword evidence="5" id="KW-1185">Reference proteome</keyword>
<feature type="region of interest" description="Disordered" evidence="2">
    <location>
        <begin position="230"/>
        <end position="283"/>
    </location>
</feature>
<proteinExistence type="inferred from homology"/>
<dbReference type="InParanoid" id="G2WZ05"/>
<feature type="compositionally biased region" description="Low complexity" evidence="2">
    <location>
        <begin position="239"/>
        <end position="251"/>
    </location>
</feature>
<dbReference type="GeneID" id="20704710"/>
<keyword evidence="1" id="KW-0808">Transferase</keyword>
<sequence>MAGAHRPTEKTPAKKRLDDFPVFLSNLNGQYRLGIHASDSKLTARERRTNANSDPQAERVGKIQERLRYLFFKERTVLQGILDQLHRCAANSSNTRLHERGAFPGTLSLPQEPSTAHVGPNTETEFLQTTLYDLLSQAWKVHGPLDRSFGTIHKAETDAGGRPYKRNSAGVYPEAPNRECKRSRQQEGDADALDDVPVRTRTVTSPFEASVDRVTASRAPFFFHQPQKSSHSFYNRSANTSNTTFTSSVFSRPQEDDDALQGSQSTVEASSQERIRGDSLPNLQCSSRQYDAASDAVKLLQDSLSKHQESFAQFDKPSSKHHREDHVANQHRPFAEDDFQNSETTGPESPFDLKERLRKVWPRLPKFLNQAPLAVCWEVTRIALHCGVDLEHLTGLCYSDRWVDQQTLRTELYKHSPFQGKAFPEPCPEATWTAGNGNFEGPKSRAVCLSIDLSWNTNPTGPLFNVSLQPLKLDLGHRLGRRFGSDRFLEMNFPSFTATGVPPQIKRLNGATDTIIKWLTTEKHFLAGRQWAAFFTRDVDKVAAGLAQGLAAWEGKATTKTRLKQCRVCCFAEDGHSFSPGNRIPAKADAKKVNERTKMKLTEMLEWAIAIRANAAQPSLKLFSRLALSNRTYPTIIFEPGQITHHAEDICSKSGKVMNDGVAEMSPKAAKAIAEYLGLTDTPSAYQGRFGSAKGVWIVGTDPENKDDFEIETYPSQRKWECDFWDEDHRTFEVKTEARPLRAANLNMQFIPVLVNGDVKRGTDKHRMRNAIAKCLRTTLKEELARQRSSMDDPVQFRQWIHESFFQGYRNDRLRDQNIRFLAGLPDNEAERVNLLLDAGFQPKKLSFLREMSYKMAFRKCELLKSKMNIKVGCSTYAKMVVDFKGVLEEGEIHLGFSTKFMDPDGQFSDTLLHGMDVLVARAPAHFPSDIQRVRAVFRPELRHLKDVIVFSIKGDSPLADLLSGGDYDGDQAWVCWDSTIVNSFQNVAYPVVPDLFALGYLEKRKGTFQDLVQKNSSNMDRAVAEFMYESFTFNMKEQFLGICTAYKERLCYDYNGIDNSDAVALSHLVGNLVDQAKQGIVFGRDQWVRFCKGLLKNGLQDLPEPRYKAETGVNHNQRSSKDGRLGEEHVLDYLKFRVALPLVDQEMEAFNSLLGNEAITFDKDLLGPFDDFERLMKTSMSLGAKGPEPSCFKVINDYLTAEIRTIRQQWSNIPKAGGKYTEAVQAIHNQWQSLEVPESASGNEQLTMYLAAGSSAPPFDTWTLLKASTTFKEYYRSSSSFVWNIAGRQLAWIKASSRPEGPAGPVAVTSSMYAILRPDSGLVKGMMAKKCPADGQSVVLDDVEYDEDATASSSARGRWLSLGDWLRQAESAACAPVGGPQGLCLLLGTLDGR</sequence>
<feature type="domain" description="RDRP core" evidence="3">
    <location>
        <begin position="466"/>
        <end position="1139"/>
    </location>
</feature>
<dbReference type="InterPro" id="IPR007855">
    <property type="entry name" value="RDRP"/>
</dbReference>
<dbReference type="PANTHER" id="PTHR23079:SF14">
    <property type="entry name" value="RNA-DEPENDENT RNA POLYMERASE"/>
    <property type="match status" value="1"/>
</dbReference>
<feature type="compositionally biased region" description="Basic and acidic residues" evidence="2">
    <location>
        <begin position="176"/>
        <end position="187"/>
    </location>
</feature>
<dbReference type="OMA" id="VHFGFSN"/>
<dbReference type="GO" id="GO:0003968">
    <property type="term" value="F:RNA-directed RNA polymerase activity"/>
    <property type="evidence" value="ECO:0007669"/>
    <property type="project" value="UniProtKB-KW"/>
</dbReference>
<dbReference type="Gene3D" id="1.10.8.790">
    <property type="entry name" value="RNA-dependent RNA polymerase, slab domain, helical subdomain-like"/>
    <property type="match status" value="1"/>
</dbReference>
<gene>
    <name evidence="4" type="ORF">VDAG_03247</name>
</gene>
<dbReference type="STRING" id="498257.G2WZ05"/>
<keyword evidence="1" id="KW-0694">RNA-binding</keyword>
<keyword evidence="1 4" id="KW-0696">RNA-directed RNA polymerase</keyword>
<comment type="catalytic activity">
    <reaction evidence="1">
        <text>RNA(n) + a ribonucleoside 5'-triphosphate = RNA(n+1) + diphosphate</text>
        <dbReference type="Rhea" id="RHEA:21248"/>
        <dbReference type="Rhea" id="RHEA-COMP:14527"/>
        <dbReference type="Rhea" id="RHEA-COMP:17342"/>
        <dbReference type="ChEBI" id="CHEBI:33019"/>
        <dbReference type="ChEBI" id="CHEBI:61557"/>
        <dbReference type="ChEBI" id="CHEBI:140395"/>
        <dbReference type="EC" id="2.7.7.48"/>
    </reaction>
</comment>
<feature type="region of interest" description="Disordered" evidence="2">
    <location>
        <begin position="156"/>
        <end position="192"/>
    </location>
</feature>
<dbReference type="Proteomes" id="UP000001611">
    <property type="component" value="Chromosome 6"/>
</dbReference>
<organism evidence="4 5">
    <name type="scientific">Verticillium dahliae (strain VdLs.17 / ATCC MYA-4575 / FGSC 10137)</name>
    <name type="common">Verticillium wilt</name>
    <dbReference type="NCBI Taxonomy" id="498257"/>
    <lineage>
        <taxon>Eukaryota</taxon>
        <taxon>Fungi</taxon>
        <taxon>Dikarya</taxon>
        <taxon>Ascomycota</taxon>
        <taxon>Pezizomycotina</taxon>
        <taxon>Sordariomycetes</taxon>
        <taxon>Hypocreomycetidae</taxon>
        <taxon>Glomerellales</taxon>
        <taxon>Plectosphaerellaceae</taxon>
        <taxon>Verticillium</taxon>
    </lineage>
</organism>
<dbReference type="GO" id="GO:0031380">
    <property type="term" value="C:nuclear RNA-directed RNA polymerase complex"/>
    <property type="evidence" value="ECO:0007669"/>
    <property type="project" value="TreeGrafter"/>
</dbReference>
<dbReference type="InterPro" id="IPR057596">
    <property type="entry name" value="RDRP_core"/>
</dbReference>
<evidence type="ECO:0000256" key="2">
    <source>
        <dbReference type="SAM" id="MobiDB-lite"/>
    </source>
</evidence>
<dbReference type="PANTHER" id="PTHR23079">
    <property type="entry name" value="RNA-DEPENDENT RNA POLYMERASE"/>
    <property type="match status" value="1"/>
</dbReference>
<dbReference type="eggNOG" id="KOG0988">
    <property type="taxonomic scope" value="Eukaryota"/>
</dbReference>
<protein>
    <recommendedName>
        <fullName evidence="1">RNA-dependent RNA polymerase</fullName>
        <ecNumber evidence="1">2.7.7.48</ecNumber>
    </recommendedName>
</protein>
<name>G2WZ05_VERDV</name>
<dbReference type="OrthoDB" id="10055769at2759"/>
<evidence type="ECO:0000259" key="3">
    <source>
        <dbReference type="Pfam" id="PF05183"/>
    </source>
</evidence>
<dbReference type="Pfam" id="PF05183">
    <property type="entry name" value="RdRP"/>
    <property type="match status" value="1"/>
</dbReference>
<dbReference type="GO" id="GO:0030422">
    <property type="term" value="P:siRNA processing"/>
    <property type="evidence" value="ECO:0007669"/>
    <property type="project" value="TreeGrafter"/>
</dbReference>
<comment type="similarity">
    <text evidence="1">Belongs to the RdRP family.</text>
</comment>
<dbReference type="EMBL" id="DS572699">
    <property type="protein sequence ID" value="EGY21807.1"/>
    <property type="molecule type" value="Genomic_DNA"/>
</dbReference>
<evidence type="ECO:0000313" key="4">
    <source>
        <dbReference type="EMBL" id="EGY21807.1"/>
    </source>
</evidence>
<accession>G2WZ05</accession>